<feature type="transmembrane region" description="Helical" evidence="8">
    <location>
        <begin position="133"/>
        <end position="154"/>
    </location>
</feature>
<sequence>MQASKNDKAGFEELRRALGRSRNGFVAIGLFSFFVNLLVLTGPLFMLQVYDRVLAARSEATLLVLFLLMTALYAIMAVLDHVRARIAARIGARFQEEFDFRVFRALLERSTLGQRGITTTSGMRDLDAVQKMLASSAVFAVFDIPWTPVFLFIIFVFHAWMGALAVVGGLALVALTALNQSGTKRFQKQAAEVTRKSDELTSALVRDGDAVRALGMITSAAPRWHGLRHEALSAHIAYSDANGFYSTASKTFRIFLQSAILALGAWLVLRGEIKAGAMIAGSILIGRALAPIESAIAQWGLVQRAFEGWRNLAGLLQQVPAHVERTALPRPKAFISLQQVTALPPGEQMATLRMVSLELKPGQALGVIGPSGSGKSTLARLLTGVWPAMGGKIRLDGATLDQYGDALSDHIGYLPQDVVLFEGTIAENIARLSGTPDAEKVIEAARKAGAHEMILKLPQGYDTRLPASGQRLSGGQKQRIGLARAFYGDPVLLILDEPNSNLDAEGSEALNRAIRGLKAAGGAAVIMAHRPAAIEECELVMILDNGARVAFGPRDEVLRAHLRNAAQVVGPVGPMPVGSPLKQ</sequence>
<comment type="caution">
    <text evidence="11">The sequence shown here is derived from an EMBL/GenBank/DDBJ whole genome shotgun (WGS) entry which is preliminary data.</text>
</comment>
<dbReference type="NCBIfam" id="TIGR01842">
    <property type="entry name" value="type_I_sec_PrtD"/>
    <property type="match status" value="1"/>
</dbReference>
<keyword evidence="4" id="KW-0547">Nucleotide-binding</keyword>
<dbReference type="SUPFAM" id="SSF52540">
    <property type="entry name" value="P-loop containing nucleoside triphosphate hydrolases"/>
    <property type="match status" value="1"/>
</dbReference>
<reference evidence="11 12" key="1">
    <citation type="submission" date="2023-07" db="EMBL/GenBank/DDBJ databases">
        <title>Genomic Encyclopedia of Type Strains, Phase IV (KMG-IV): sequencing the most valuable type-strain genomes for metagenomic binning, comparative biology and taxonomic classification.</title>
        <authorList>
            <person name="Goeker M."/>
        </authorList>
    </citation>
    <scope>NUCLEOTIDE SEQUENCE [LARGE SCALE GENOMIC DNA]</scope>
    <source>
        <strain evidence="11 12">DSM 100301</strain>
    </source>
</reference>
<dbReference type="InterPro" id="IPR017871">
    <property type="entry name" value="ABC_transporter-like_CS"/>
</dbReference>
<keyword evidence="5 11" id="KW-0067">ATP-binding</keyword>
<dbReference type="InterPro" id="IPR003439">
    <property type="entry name" value="ABC_transporter-like_ATP-bd"/>
</dbReference>
<protein>
    <submittedName>
        <fullName evidence="11">ATP-binding cassette subfamily C protein</fullName>
    </submittedName>
</protein>
<feature type="domain" description="ABC transmembrane type-1" evidence="10">
    <location>
        <begin position="26"/>
        <end position="304"/>
    </location>
</feature>
<dbReference type="Gene3D" id="3.40.50.300">
    <property type="entry name" value="P-loop containing nucleotide triphosphate hydrolases"/>
    <property type="match status" value="1"/>
</dbReference>
<keyword evidence="12" id="KW-1185">Reference proteome</keyword>
<evidence type="ECO:0000256" key="6">
    <source>
        <dbReference type="ARBA" id="ARBA00022989"/>
    </source>
</evidence>
<evidence type="ECO:0000259" key="9">
    <source>
        <dbReference type="PROSITE" id="PS50893"/>
    </source>
</evidence>
<dbReference type="PROSITE" id="PS00211">
    <property type="entry name" value="ABC_TRANSPORTER_1"/>
    <property type="match status" value="1"/>
</dbReference>
<evidence type="ECO:0000256" key="8">
    <source>
        <dbReference type="SAM" id="Phobius"/>
    </source>
</evidence>
<evidence type="ECO:0000256" key="7">
    <source>
        <dbReference type="ARBA" id="ARBA00023136"/>
    </source>
</evidence>
<dbReference type="Gene3D" id="1.20.1560.10">
    <property type="entry name" value="ABC transporter type 1, transmembrane domain"/>
    <property type="match status" value="1"/>
</dbReference>
<dbReference type="PANTHER" id="PTHR24221">
    <property type="entry name" value="ATP-BINDING CASSETTE SUB-FAMILY B"/>
    <property type="match status" value="1"/>
</dbReference>
<evidence type="ECO:0000256" key="1">
    <source>
        <dbReference type="ARBA" id="ARBA00004651"/>
    </source>
</evidence>
<dbReference type="InterPro" id="IPR036640">
    <property type="entry name" value="ABC1_TM_sf"/>
</dbReference>
<name>A0ABU0ID28_9HYPH</name>
<feature type="domain" description="ABC transporter" evidence="9">
    <location>
        <begin position="335"/>
        <end position="570"/>
    </location>
</feature>
<evidence type="ECO:0000313" key="11">
    <source>
        <dbReference type="EMBL" id="MDQ0455139.1"/>
    </source>
</evidence>
<dbReference type="InterPro" id="IPR003593">
    <property type="entry name" value="AAA+_ATPase"/>
</dbReference>
<comment type="similarity">
    <text evidence="2">Belongs to the ABC transporter superfamily.</text>
</comment>
<dbReference type="Pfam" id="PF00005">
    <property type="entry name" value="ABC_tran"/>
    <property type="match status" value="1"/>
</dbReference>
<keyword evidence="3 8" id="KW-0812">Transmembrane</keyword>
<feature type="transmembrane region" description="Helical" evidence="8">
    <location>
        <begin position="252"/>
        <end position="269"/>
    </location>
</feature>
<gene>
    <name evidence="11" type="ORF">QO005_001469</name>
</gene>
<dbReference type="Proteomes" id="UP001235269">
    <property type="component" value="Unassembled WGS sequence"/>
</dbReference>
<evidence type="ECO:0000259" key="10">
    <source>
        <dbReference type="PROSITE" id="PS50929"/>
    </source>
</evidence>
<feature type="transmembrane region" description="Helical" evidence="8">
    <location>
        <begin position="60"/>
        <end position="79"/>
    </location>
</feature>
<comment type="subcellular location">
    <subcellularLocation>
        <location evidence="1">Cell membrane</location>
        <topology evidence="1">Multi-pass membrane protein</topology>
    </subcellularLocation>
</comment>
<dbReference type="InterPro" id="IPR011527">
    <property type="entry name" value="ABC1_TM_dom"/>
</dbReference>
<accession>A0ABU0ID28</accession>
<dbReference type="SUPFAM" id="SSF90123">
    <property type="entry name" value="ABC transporter transmembrane region"/>
    <property type="match status" value="1"/>
</dbReference>
<dbReference type="Pfam" id="PF00664">
    <property type="entry name" value="ABC_membrane"/>
    <property type="match status" value="1"/>
</dbReference>
<dbReference type="RefSeq" id="WP_307157327.1">
    <property type="nucleotide sequence ID" value="NZ_JAUSWH010000003.1"/>
</dbReference>
<dbReference type="PANTHER" id="PTHR24221:SF654">
    <property type="entry name" value="ATP-BINDING CASSETTE SUB-FAMILY B MEMBER 6"/>
    <property type="match status" value="1"/>
</dbReference>
<evidence type="ECO:0000256" key="4">
    <source>
        <dbReference type="ARBA" id="ARBA00022741"/>
    </source>
</evidence>
<feature type="transmembrane region" description="Helical" evidence="8">
    <location>
        <begin position="25"/>
        <end position="48"/>
    </location>
</feature>
<dbReference type="InterPro" id="IPR010128">
    <property type="entry name" value="ATPase_T1SS_PrtD-like"/>
</dbReference>
<dbReference type="EMBL" id="JAUSWH010000003">
    <property type="protein sequence ID" value="MDQ0455139.1"/>
    <property type="molecule type" value="Genomic_DNA"/>
</dbReference>
<evidence type="ECO:0000256" key="3">
    <source>
        <dbReference type="ARBA" id="ARBA00022692"/>
    </source>
</evidence>
<dbReference type="PROSITE" id="PS50929">
    <property type="entry name" value="ABC_TM1F"/>
    <property type="match status" value="1"/>
</dbReference>
<proteinExistence type="inferred from homology"/>
<dbReference type="PROSITE" id="PS50893">
    <property type="entry name" value="ABC_TRANSPORTER_2"/>
    <property type="match status" value="1"/>
</dbReference>
<evidence type="ECO:0000256" key="5">
    <source>
        <dbReference type="ARBA" id="ARBA00022840"/>
    </source>
</evidence>
<dbReference type="InterPro" id="IPR027417">
    <property type="entry name" value="P-loop_NTPase"/>
</dbReference>
<feature type="transmembrane region" description="Helical" evidence="8">
    <location>
        <begin position="160"/>
        <end position="178"/>
    </location>
</feature>
<evidence type="ECO:0000313" key="12">
    <source>
        <dbReference type="Proteomes" id="UP001235269"/>
    </source>
</evidence>
<keyword evidence="6 8" id="KW-1133">Transmembrane helix</keyword>
<evidence type="ECO:0000256" key="2">
    <source>
        <dbReference type="ARBA" id="ARBA00005417"/>
    </source>
</evidence>
<dbReference type="InterPro" id="IPR039421">
    <property type="entry name" value="Type_1_exporter"/>
</dbReference>
<organism evidence="11 12">
    <name type="scientific">Rhizobium paknamense</name>
    <dbReference type="NCBI Taxonomy" id="1206817"/>
    <lineage>
        <taxon>Bacteria</taxon>
        <taxon>Pseudomonadati</taxon>
        <taxon>Pseudomonadota</taxon>
        <taxon>Alphaproteobacteria</taxon>
        <taxon>Hyphomicrobiales</taxon>
        <taxon>Rhizobiaceae</taxon>
        <taxon>Rhizobium/Agrobacterium group</taxon>
        <taxon>Rhizobium</taxon>
    </lineage>
</organism>
<dbReference type="SMART" id="SM00382">
    <property type="entry name" value="AAA"/>
    <property type="match status" value="1"/>
</dbReference>
<dbReference type="GO" id="GO:0005524">
    <property type="term" value="F:ATP binding"/>
    <property type="evidence" value="ECO:0007669"/>
    <property type="project" value="UniProtKB-KW"/>
</dbReference>
<keyword evidence="7 8" id="KW-0472">Membrane</keyword>